<dbReference type="Pfam" id="PF01909">
    <property type="entry name" value="NTP_transf_2"/>
    <property type="match status" value="1"/>
</dbReference>
<comment type="caution">
    <text evidence="2">The sequence shown here is derived from an EMBL/GenBank/DDBJ whole genome shotgun (WGS) entry which is preliminary data.</text>
</comment>
<dbReference type="InterPro" id="IPR002934">
    <property type="entry name" value="Polymerase_NTP_transf_dom"/>
</dbReference>
<name>A0ABS6AGR2_9RHOB</name>
<dbReference type="Proteomes" id="UP001166191">
    <property type="component" value="Unassembled WGS sequence"/>
</dbReference>
<protein>
    <submittedName>
        <fullName evidence="2">Nucleotidyltransferase domain-containing protein</fullName>
    </submittedName>
</protein>
<accession>A0ABS6AGR2</accession>
<gene>
    <name evidence="2" type="ORF">KNW02_06505</name>
</gene>
<organism evidence="2 3">
    <name type="scientific">Paracoccus marinaquae</name>
    <dbReference type="NCBI Taxonomy" id="2841926"/>
    <lineage>
        <taxon>Bacteria</taxon>
        <taxon>Pseudomonadati</taxon>
        <taxon>Pseudomonadota</taxon>
        <taxon>Alphaproteobacteria</taxon>
        <taxon>Rhodobacterales</taxon>
        <taxon>Paracoccaceae</taxon>
        <taxon>Paracoccus</taxon>
    </lineage>
</organism>
<evidence type="ECO:0000259" key="1">
    <source>
        <dbReference type="Pfam" id="PF01909"/>
    </source>
</evidence>
<feature type="domain" description="Polymerase nucleotidyl transferase" evidence="1">
    <location>
        <begin position="24"/>
        <end position="66"/>
    </location>
</feature>
<evidence type="ECO:0000313" key="3">
    <source>
        <dbReference type="Proteomes" id="UP001166191"/>
    </source>
</evidence>
<proteinExistence type="predicted"/>
<sequence>MKEVYLSTARDFSSKKLESVKKSLSSAEKLFGQRVCVYATGSYGRLEAGPSSDLDLFIVSDMIEKKSENGPKIERRLSGIDEIKLQYHLISCVEENELPAFDGDGKYLSCHTFEEYVKYLGGPDDDAKNSLTGRLLLLLESKPLLGVAEYDRLIGHVIEKYFLDHSANPKKFVPAFLFNDILRMWRTFCVNYEYKRKSGSAETKIKNLKLKYSRMLTCYSALLFLLDAYSRNETVNQNDVRDMISKTPTERLLAVSGNCNYLDEASREIVVSSLSRALSDYSEFLEFMHDDNNSTSIQAVEVHEEWRGKSYQFGEAMELALSSIGRMDGKSSVLYRLVLI</sequence>
<reference evidence="2" key="1">
    <citation type="submission" date="2021-06" db="EMBL/GenBank/DDBJ databases">
        <title>Paracoccus bacterium XHP0099 sp. nov., isolated from the surface waters of the Yellow Sea.</title>
        <authorList>
            <person name="Xue H."/>
            <person name="Zhang D."/>
        </authorList>
    </citation>
    <scope>NUCLEOTIDE SEQUENCE</scope>
    <source>
        <strain evidence="2">XHP0099</strain>
    </source>
</reference>
<evidence type="ECO:0000313" key="2">
    <source>
        <dbReference type="EMBL" id="MBU3029773.1"/>
    </source>
</evidence>
<keyword evidence="3" id="KW-1185">Reference proteome</keyword>
<dbReference type="EMBL" id="JAHKNG010000007">
    <property type="protein sequence ID" value="MBU3029773.1"/>
    <property type="molecule type" value="Genomic_DNA"/>
</dbReference>